<dbReference type="Gene3D" id="3.40.50.150">
    <property type="entry name" value="Vaccinia Virus protein VP39"/>
    <property type="match status" value="1"/>
</dbReference>
<evidence type="ECO:0000259" key="3">
    <source>
        <dbReference type="Pfam" id="PF13649"/>
    </source>
</evidence>
<dbReference type="PANTHER" id="PTHR43591:SF50">
    <property type="entry name" value="METHYLTRANSFERASE DOMAIN-CONTAINING PROTEIN-RELATED"/>
    <property type="match status" value="1"/>
</dbReference>
<feature type="compositionally biased region" description="Low complexity" evidence="2">
    <location>
        <begin position="19"/>
        <end position="40"/>
    </location>
</feature>
<dbReference type="Proteomes" id="UP000294003">
    <property type="component" value="Unassembled WGS sequence"/>
</dbReference>
<organism evidence="4 5">
    <name type="scientific">Monosporascus cannonballus</name>
    <dbReference type="NCBI Taxonomy" id="155416"/>
    <lineage>
        <taxon>Eukaryota</taxon>
        <taxon>Fungi</taxon>
        <taxon>Dikarya</taxon>
        <taxon>Ascomycota</taxon>
        <taxon>Pezizomycotina</taxon>
        <taxon>Sordariomycetes</taxon>
        <taxon>Xylariomycetidae</taxon>
        <taxon>Xylariales</taxon>
        <taxon>Xylariales incertae sedis</taxon>
        <taxon>Monosporascus</taxon>
    </lineage>
</organism>
<comment type="caution">
    <text evidence="4">The sequence shown here is derived from an EMBL/GenBank/DDBJ whole genome shotgun (WGS) entry which is preliminary data.</text>
</comment>
<dbReference type="PANTHER" id="PTHR43591">
    <property type="entry name" value="METHYLTRANSFERASE"/>
    <property type="match status" value="1"/>
</dbReference>
<feature type="region of interest" description="Disordered" evidence="2">
    <location>
        <begin position="1"/>
        <end position="52"/>
    </location>
</feature>
<dbReference type="CDD" id="cd02440">
    <property type="entry name" value="AdoMet_MTases"/>
    <property type="match status" value="1"/>
</dbReference>
<comment type="similarity">
    <text evidence="1">Belongs to the methyltransferase superfamily. LaeA methyltransferase family.</text>
</comment>
<accession>A0ABY0H5J9</accession>
<evidence type="ECO:0000256" key="1">
    <source>
        <dbReference type="ARBA" id="ARBA00038158"/>
    </source>
</evidence>
<keyword evidence="5" id="KW-1185">Reference proteome</keyword>
<feature type="domain" description="Methyltransferase" evidence="3">
    <location>
        <begin position="129"/>
        <end position="233"/>
    </location>
</feature>
<name>A0ABY0H5J9_9PEZI</name>
<proteinExistence type="inferred from homology"/>
<evidence type="ECO:0000313" key="5">
    <source>
        <dbReference type="Proteomes" id="UP000294003"/>
    </source>
</evidence>
<evidence type="ECO:0000313" key="4">
    <source>
        <dbReference type="EMBL" id="RYO84614.1"/>
    </source>
</evidence>
<feature type="compositionally biased region" description="Acidic residues" evidence="2">
    <location>
        <begin position="265"/>
        <end position="277"/>
    </location>
</feature>
<dbReference type="InterPro" id="IPR041698">
    <property type="entry name" value="Methyltransf_25"/>
</dbReference>
<dbReference type="EMBL" id="QJNS01000158">
    <property type="protein sequence ID" value="RYO84614.1"/>
    <property type="molecule type" value="Genomic_DNA"/>
</dbReference>
<reference evidence="4 5" key="1">
    <citation type="submission" date="2018-06" db="EMBL/GenBank/DDBJ databases">
        <title>Complete Genomes of Monosporascus.</title>
        <authorList>
            <person name="Robinson A.J."/>
            <person name="Natvig D.O."/>
        </authorList>
    </citation>
    <scope>NUCLEOTIDE SEQUENCE [LARGE SCALE GENOMIC DNA]</scope>
    <source>
        <strain evidence="4 5">CBS 609.92</strain>
    </source>
</reference>
<dbReference type="InterPro" id="IPR029063">
    <property type="entry name" value="SAM-dependent_MTases_sf"/>
</dbReference>
<evidence type="ECO:0000256" key="2">
    <source>
        <dbReference type="SAM" id="MobiDB-lite"/>
    </source>
</evidence>
<protein>
    <recommendedName>
        <fullName evidence="3">Methyltransferase domain-containing protein</fullName>
    </recommendedName>
</protein>
<dbReference type="SUPFAM" id="SSF53335">
    <property type="entry name" value="S-adenosyl-L-methionine-dependent methyltransferases"/>
    <property type="match status" value="1"/>
</dbReference>
<feature type="region of interest" description="Disordered" evidence="2">
    <location>
        <begin position="248"/>
        <end position="278"/>
    </location>
</feature>
<sequence length="465" mass="50827">MVAELTPPTAPAYMTTFPRNPSLSSASGNSSNRMSRMTSSENLPAPSAEGSTSMSASAVSVATKYQTSNTKPFVVRNNRTYISDPTLQYPLPVDLAELHRQSLRTLLLFLLFGGPVTSPAFSSKPPTRVLEVGCGSGFWSMMCHRYFAQHGHNNISFTGLDIVPLAGTGPDPNSKPDKDMKWRFVQHDIRRTPWPLSDGEFDLIMVKDMALSGAVGFQAGNMEEFHRLLKPGGVLEVWETDHTIRMLRPHAPKANTSTVPRLDDSDSDSSDEEDQEDDATRLGAYVMTANTPLSAPLNTFLVEYNGWVTKALESRGLSAAPCTLVGPWLLQEAEDLMDVRSKRLAVPLSEVRWEREGVGGVVTKDGKSYIDSMKGKAKAGADVKGGKPAGKTLTASQAALRRTALETVVGLIHSFEPILREVSGKSQDEWDNWAGKMMNDMMQEGGTSWGECLEVGAWSARKRKK</sequence>
<gene>
    <name evidence="4" type="ORF">DL762_005604</name>
</gene>
<dbReference type="Pfam" id="PF13649">
    <property type="entry name" value="Methyltransf_25"/>
    <property type="match status" value="1"/>
</dbReference>